<evidence type="ECO:0000256" key="2">
    <source>
        <dbReference type="ARBA" id="ARBA00022801"/>
    </source>
</evidence>
<comment type="caution">
    <text evidence="4">The sequence shown here is derived from an EMBL/GenBank/DDBJ whole genome shotgun (WGS) entry which is preliminary data.</text>
</comment>
<name>A0AAD5M8B7_PYTIN</name>
<dbReference type="PANTHER" id="PTHR11567">
    <property type="entry name" value="ACID PHOSPHATASE-RELATED"/>
    <property type="match status" value="1"/>
</dbReference>
<dbReference type="CDD" id="cd07061">
    <property type="entry name" value="HP_HAP_like"/>
    <property type="match status" value="1"/>
</dbReference>
<keyword evidence="3" id="KW-0175">Coiled coil</keyword>
<evidence type="ECO:0000256" key="1">
    <source>
        <dbReference type="ARBA" id="ARBA00005375"/>
    </source>
</evidence>
<evidence type="ECO:0000313" key="4">
    <source>
        <dbReference type="EMBL" id="KAJ0405686.1"/>
    </source>
</evidence>
<dbReference type="InterPro" id="IPR000560">
    <property type="entry name" value="His_Pase_clade-2"/>
</dbReference>
<keyword evidence="2" id="KW-0378">Hydrolase</keyword>
<reference evidence="4" key="1">
    <citation type="submission" date="2021-12" db="EMBL/GenBank/DDBJ databases">
        <title>Prjna785345.</title>
        <authorList>
            <person name="Rujirawat T."/>
            <person name="Krajaejun T."/>
        </authorList>
    </citation>
    <scope>NUCLEOTIDE SEQUENCE</scope>
    <source>
        <strain evidence="4">Pi057C3</strain>
    </source>
</reference>
<proteinExistence type="inferred from homology"/>
<evidence type="ECO:0008006" key="6">
    <source>
        <dbReference type="Google" id="ProtNLM"/>
    </source>
</evidence>
<organism evidence="4 5">
    <name type="scientific">Pythium insidiosum</name>
    <name type="common">Pythiosis disease agent</name>
    <dbReference type="NCBI Taxonomy" id="114742"/>
    <lineage>
        <taxon>Eukaryota</taxon>
        <taxon>Sar</taxon>
        <taxon>Stramenopiles</taxon>
        <taxon>Oomycota</taxon>
        <taxon>Peronosporomycetes</taxon>
        <taxon>Pythiales</taxon>
        <taxon>Pythiaceae</taxon>
        <taxon>Pythium</taxon>
    </lineage>
</organism>
<sequence>MQPLCSTTMVFEVSAVAIITSIPPSKHDPNASLQQHRDPFSMAARQGRLTLRQLQVLHRHGDRTALHNVLVGSVAPAAVLAEVKQWEAKLPSDQALRELRTRYRLDHGENDVVSNLQRRPFGCLTQRGIEQMESRGVMLAALCEHEGLNLSELRPSDVEVHCNAYVRTQLSVQSLLTGLLAKHDHLAPPVNVLPPHNDMIHTYSVYPEIADLKHALERESDAMRAREEELAALKQALQARLPLFSSGAAAFMWSTAGDYFTCRSSHDLPFLPGTAELQEATLTHLAFRFHEFYEHRRIRSLVASQLVDKALQEMDKAVSDTPDAKRLIVYSGHDVSILAVMHAIDVAVVHERSVWPPYSSALTLELLEDEAGKWFTRVRLDGEPLSLRPSTSDSLVSLDDLRAIIRDRIDYVHQG</sequence>
<dbReference type="Pfam" id="PF00328">
    <property type="entry name" value="His_Phos_2"/>
    <property type="match status" value="1"/>
</dbReference>
<dbReference type="InterPro" id="IPR050645">
    <property type="entry name" value="Histidine_acid_phosphatase"/>
</dbReference>
<comment type="similarity">
    <text evidence="1">Belongs to the histidine acid phosphatase family.</text>
</comment>
<evidence type="ECO:0000256" key="3">
    <source>
        <dbReference type="SAM" id="Coils"/>
    </source>
</evidence>
<feature type="coiled-coil region" evidence="3">
    <location>
        <begin position="209"/>
        <end position="236"/>
    </location>
</feature>
<accession>A0AAD5M8B7</accession>
<protein>
    <recommendedName>
        <fullName evidence="6">Histidine acid phosphatase</fullName>
    </recommendedName>
</protein>
<dbReference type="GO" id="GO:0016791">
    <property type="term" value="F:phosphatase activity"/>
    <property type="evidence" value="ECO:0007669"/>
    <property type="project" value="TreeGrafter"/>
</dbReference>
<dbReference type="Proteomes" id="UP001209570">
    <property type="component" value="Unassembled WGS sequence"/>
</dbReference>
<keyword evidence="5" id="KW-1185">Reference proteome</keyword>
<dbReference type="Gene3D" id="3.40.50.1240">
    <property type="entry name" value="Phosphoglycerate mutase-like"/>
    <property type="match status" value="1"/>
</dbReference>
<dbReference type="EMBL" id="JAKCXM010000041">
    <property type="protein sequence ID" value="KAJ0405686.1"/>
    <property type="molecule type" value="Genomic_DNA"/>
</dbReference>
<dbReference type="AlphaFoldDB" id="A0AAD5M8B7"/>
<dbReference type="InterPro" id="IPR029033">
    <property type="entry name" value="His_PPase_superfam"/>
</dbReference>
<gene>
    <name evidence="4" type="ORF">P43SY_007327</name>
</gene>
<dbReference type="PANTHER" id="PTHR11567:SF110">
    <property type="entry name" value="2-PHOSPHOXYLOSE PHOSPHATASE 1"/>
    <property type="match status" value="1"/>
</dbReference>
<evidence type="ECO:0000313" key="5">
    <source>
        <dbReference type="Proteomes" id="UP001209570"/>
    </source>
</evidence>
<dbReference type="SUPFAM" id="SSF53254">
    <property type="entry name" value="Phosphoglycerate mutase-like"/>
    <property type="match status" value="1"/>
</dbReference>